<dbReference type="Pfam" id="PF14322">
    <property type="entry name" value="SusD-like_3"/>
    <property type="match status" value="1"/>
</dbReference>
<dbReference type="EMBL" id="BQNZ01000002">
    <property type="protein sequence ID" value="GKH72415.1"/>
    <property type="molecule type" value="Genomic_DNA"/>
</dbReference>
<feature type="chain" id="PRO_5044599867" evidence="6">
    <location>
        <begin position="19"/>
        <end position="508"/>
    </location>
</feature>
<dbReference type="RefSeq" id="WP_005633878.1">
    <property type="nucleotide sequence ID" value="NZ_BAABYG010000001.1"/>
</dbReference>
<feature type="signal peptide" evidence="6">
    <location>
        <begin position="1"/>
        <end position="18"/>
    </location>
</feature>
<evidence type="ECO:0000313" key="15">
    <source>
        <dbReference type="Proteomes" id="UP000434916"/>
    </source>
</evidence>
<evidence type="ECO:0000256" key="4">
    <source>
        <dbReference type="ARBA" id="ARBA00023136"/>
    </source>
</evidence>
<comment type="subcellular location">
    <subcellularLocation>
        <location evidence="1">Cell outer membrane</location>
    </subcellularLocation>
</comment>
<name>A0A3R6C5K9_9BACT</name>
<keyword evidence="4" id="KW-0472">Membrane</keyword>
<dbReference type="EMBL" id="QRKC01000001">
    <property type="protein sequence ID" value="RHH80333.1"/>
    <property type="molecule type" value="Genomic_DNA"/>
</dbReference>
<dbReference type="InterPro" id="IPR033985">
    <property type="entry name" value="SusD-like_N"/>
</dbReference>
<dbReference type="InterPro" id="IPR011990">
    <property type="entry name" value="TPR-like_helical_dom_sf"/>
</dbReference>
<organism evidence="11 14">
    <name type="scientific">Parabacteroides merdae</name>
    <dbReference type="NCBI Taxonomy" id="46503"/>
    <lineage>
        <taxon>Bacteria</taxon>
        <taxon>Pseudomonadati</taxon>
        <taxon>Bacteroidota</taxon>
        <taxon>Bacteroidia</taxon>
        <taxon>Bacteroidales</taxon>
        <taxon>Tannerellaceae</taxon>
        <taxon>Parabacteroides</taxon>
    </lineage>
</organism>
<evidence type="ECO:0000256" key="1">
    <source>
        <dbReference type="ARBA" id="ARBA00004442"/>
    </source>
</evidence>
<dbReference type="CDD" id="cd08977">
    <property type="entry name" value="SusD"/>
    <property type="match status" value="1"/>
</dbReference>
<evidence type="ECO:0000313" key="13">
    <source>
        <dbReference type="Proteomes" id="UP000283732"/>
    </source>
</evidence>
<feature type="domain" description="RagB/SusD" evidence="7">
    <location>
        <begin position="354"/>
        <end position="508"/>
    </location>
</feature>
<evidence type="ECO:0000259" key="7">
    <source>
        <dbReference type="Pfam" id="PF07980"/>
    </source>
</evidence>
<evidence type="ECO:0000259" key="8">
    <source>
        <dbReference type="Pfam" id="PF14322"/>
    </source>
</evidence>
<evidence type="ECO:0000313" key="9">
    <source>
        <dbReference type="EMBL" id="GKH72415.1"/>
    </source>
</evidence>
<dbReference type="GO" id="GO:0009279">
    <property type="term" value="C:cell outer membrane"/>
    <property type="evidence" value="ECO:0007669"/>
    <property type="project" value="UniProtKB-SubCell"/>
</dbReference>
<accession>A0A3R6C5K9</accession>
<proteinExistence type="inferred from homology"/>
<feature type="domain" description="SusD-like N-terminal" evidence="8">
    <location>
        <begin position="20"/>
        <end position="213"/>
    </location>
</feature>
<reference evidence="9" key="3">
    <citation type="submission" date="2022-01" db="EMBL/GenBank/DDBJ databases">
        <title>Novel bile acid biosynthetic pathways are enriched in the microbiome of centenarians.</title>
        <authorList>
            <person name="Sato Y."/>
            <person name="Atarashi K."/>
            <person name="Plichta R.D."/>
            <person name="Arai Y."/>
            <person name="Sasajima S."/>
            <person name="Kearney M.S."/>
            <person name="Suda W."/>
            <person name="Takeshita K."/>
            <person name="Sasaki T."/>
            <person name="Okamoto S."/>
            <person name="Skelly N.A."/>
            <person name="Okamura Y."/>
            <person name="Vlamakis H."/>
            <person name="Li Y."/>
            <person name="Tanoue T."/>
            <person name="Takei H."/>
            <person name="Nittono H."/>
            <person name="Narushima S."/>
            <person name="Irie J."/>
            <person name="Itoh H."/>
            <person name="Moriya K."/>
            <person name="Sugiura Y."/>
            <person name="Suematsu M."/>
            <person name="Moritoki N."/>
            <person name="Shibata S."/>
            <person name="Littman R.D."/>
            <person name="Fischbach A.M."/>
            <person name="Uwamino Y."/>
            <person name="Inoue T."/>
            <person name="Honda A."/>
            <person name="Hattori M."/>
            <person name="Murai T."/>
            <person name="Xavier J.R."/>
            <person name="Hirose N."/>
            <person name="Honda K."/>
        </authorList>
    </citation>
    <scope>NUCLEOTIDE SEQUENCE</scope>
    <source>
        <strain evidence="9">CE91-St3</strain>
    </source>
</reference>
<dbReference type="Proteomes" id="UP001055114">
    <property type="component" value="Unassembled WGS sequence"/>
</dbReference>
<comment type="similarity">
    <text evidence="2">Belongs to the SusD family.</text>
</comment>
<sequence length="508" mass="57657">MKKIFSLVVALLTLVSCSEDFLNLTPQYYPNDATFFKTQEQFTQAVNGAYSALRGVSARQGYLMGEMRSDNTHYTRYKADRGLHILYRENIADFVVDDQNQWTNEMYYACYTGISRANTILNRIEGTTFPDDFKNKTIGEAKFIRAFMYFQLVQCYGDVPLHLEEVTGADNAFLPRSSVNDIYTAIVDDVKDAIEKLPTVKFPQNGAATKGAAKMLYAYVLMTKPDRDYATAETQLKDIMNMGYELLPNYADIYDTSKKNGKESIFEIQYQMGDQGQQSDWLYYFIPKTTNAEIITGVPDCSTLLTGGWNVPTPEMIASYEPGDLRVDPSIAVAVGTLDAANALVVADVLKVGDPKINDYQVNYPFINKYRHAHSKIENTDDNWPVYRYADCLLLLAECLVEQGRAGDAAPYVNQVRARAGLPAVTTINAEVVANERRHELAFENHRWYDLLRTGKAIEVMTAYGKYIKTIDTELPERTYQIKPEYLLYPIPYNELQLNDQLKQNPGY</sequence>
<evidence type="ECO:0000313" key="11">
    <source>
        <dbReference type="EMBL" id="RGZ48418.1"/>
    </source>
</evidence>
<dbReference type="SUPFAM" id="SSF48452">
    <property type="entry name" value="TPR-like"/>
    <property type="match status" value="1"/>
</dbReference>
<reference evidence="13 14" key="1">
    <citation type="submission" date="2018-08" db="EMBL/GenBank/DDBJ databases">
        <title>A genome reference for cultivated species of the human gut microbiota.</title>
        <authorList>
            <person name="Zou Y."/>
            <person name="Xue W."/>
            <person name="Luo G."/>
        </authorList>
    </citation>
    <scope>NUCLEOTIDE SEQUENCE [LARGE SCALE GENOMIC DNA]</scope>
    <source>
        <strain evidence="12 13">AM16-50</strain>
        <strain evidence="11 14">AM50-15</strain>
    </source>
</reference>
<evidence type="ECO:0000256" key="3">
    <source>
        <dbReference type="ARBA" id="ARBA00022729"/>
    </source>
</evidence>
<evidence type="ECO:0000313" key="14">
    <source>
        <dbReference type="Proteomes" id="UP000285173"/>
    </source>
</evidence>
<reference evidence="10 15" key="2">
    <citation type="journal article" date="2019" name="Nat. Med.">
        <title>A library of human gut bacterial isolates paired with longitudinal multiomics data enables mechanistic microbiome research.</title>
        <authorList>
            <person name="Poyet M."/>
            <person name="Groussin M."/>
            <person name="Gibbons S.M."/>
            <person name="Avila-Pacheco J."/>
            <person name="Jiang X."/>
            <person name="Kearney S.M."/>
            <person name="Perrotta A.R."/>
            <person name="Berdy B."/>
            <person name="Zhao S."/>
            <person name="Lieberman T.D."/>
            <person name="Swanson P.K."/>
            <person name="Smith M."/>
            <person name="Roesemann S."/>
            <person name="Alexander J.E."/>
            <person name="Rich S.A."/>
            <person name="Livny J."/>
            <person name="Vlamakis H."/>
            <person name="Clish C."/>
            <person name="Bullock K."/>
            <person name="Deik A."/>
            <person name="Scott J."/>
            <person name="Pierce K.A."/>
            <person name="Xavier R.J."/>
            <person name="Alm E.J."/>
        </authorList>
    </citation>
    <scope>NUCLEOTIDE SEQUENCE [LARGE SCALE GENOMIC DNA]</scope>
    <source>
        <strain evidence="10 15">BIOML-A29</strain>
    </source>
</reference>
<dbReference type="PROSITE" id="PS51257">
    <property type="entry name" value="PROKAR_LIPOPROTEIN"/>
    <property type="match status" value="1"/>
</dbReference>
<protein>
    <submittedName>
        <fullName evidence="9 11">Membrane protein</fullName>
    </submittedName>
</protein>
<dbReference type="InterPro" id="IPR012944">
    <property type="entry name" value="SusD_RagB_dom"/>
</dbReference>
<evidence type="ECO:0000256" key="6">
    <source>
        <dbReference type="SAM" id="SignalP"/>
    </source>
</evidence>
<gene>
    <name evidence="9" type="ORF">CE91St3_22780</name>
    <name evidence="12" type="ORF">DW191_04335</name>
    <name evidence="11" type="ORF">DW986_09410</name>
    <name evidence="10" type="ORF">GMD82_10045</name>
</gene>
<dbReference type="OrthoDB" id="618454at2"/>
<dbReference type="EMBL" id="WNCN01000011">
    <property type="protein sequence ID" value="MTU39816.1"/>
    <property type="molecule type" value="Genomic_DNA"/>
</dbReference>
<dbReference type="Proteomes" id="UP000434916">
    <property type="component" value="Unassembled WGS sequence"/>
</dbReference>
<dbReference type="AlphaFoldDB" id="A0A3R6C5K9"/>
<dbReference type="Gene3D" id="1.25.40.390">
    <property type="match status" value="1"/>
</dbReference>
<evidence type="ECO:0000313" key="12">
    <source>
        <dbReference type="EMBL" id="RHH80333.1"/>
    </source>
</evidence>
<dbReference type="Proteomes" id="UP000283732">
    <property type="component" value="Unassembled WGS sequence"/>
</dbReference>
<dbReference type="Proteomes" id="UP000285173">
    <property type="component" value="Unassembled WGS sequence"/>
</dbReference>
<dbReference type="GeneID" id="49203805"/>
<evidence type="ECO:0000256" key="5">
    <source>
        <dbReference type="ARBA" id="ARBA00023237"/>
    </source>
</evidence>
<evidence type="ECO:0000256" key="2">
    <source>
        <dbReference type="ARBA" id="ARBA00006275"/>
    </source>
</evidence>
<dbReference type="Pfam" id="PF07980">
    <property type="entry name" value="SusD_RagB"/>
    <property type="match status" value="1"/>
</dbReference>
<comment type="caution">
    <text evidence="11">The sequence shown here is derived from an EMBL/GenBank/DDBJ whole genome shotgun (WGS) entry which is preliminary data.</text>
</comment>
<keyword evidence="15" id="KW-1185">Reference proteome</keyword>
<dbReference type="EMBL" id="QSEF01000011">
    <property type="protein sequence ID" value="RGZ48418.1"/>
    <property type="molecule type" value="Genomic_DNA"/>
</dbReference>
<keyword evidence="5" id="KW-0998">Cell outer membrane</keyword>
<evidence type="ECO:0000313" key="10">
    <source>
        <dbReference type="EMBL" id="MTU39816.1"/>
    </source>
</evidence>
<keyword evidence="3 6" id="KW-0732">Signal</keyword>